<feature type="domain" description="HTH tetR-type" evidence="3">
    <location>
        <begin position="10"/>
        <end position="70"/>
    </location>
</feature>
<organism evidence="4 5">
    <name type="scientific">Faecalicatena faecalis</name>
    <dbReference type="NCBI Taxonomy" id="2726362"/>
    <lineage>
        <taxon>Bacteria</taxon>
        <taxon>Bacillati</taxon>
        <taxon>Bacillota</taxon>
        <taxon>Clostridia</taxon>
        <taxon>Lachnospirales</taxon>
        <taxon>Lachnospiraceae</taxon>
        <taxon>Faecalicatena</taxon>
    </lineage>
</organism>
<dbReference type="Proteomes" id="UP000723714">
    <property type="component" value="Unassembled WGS sequence"/>
</dbReference>
<dbReference type="InterPro" id="IPR001647">
    <property type="entry name" value="HTH_TetR"/>
</dbReference>
<evidence type="ECO:0000259" key="3">
    <source>
        <dbReference type="PROSITE" id="PS50977"/>
    </source>
</evidence>
<gene>
    <name evidence="4" type="ORF">HGO97_004395</name>
</gene>
<dbReference type="RefSeq" id="WP_216239808.1">
    <property type="nucleotide sequence ID" value="NZ_JABACJ020000002.1"/>
</dbReference>
<sequence>MRQRSGDIIIRGQRAIANALISLMKYKEFKKITVTEICQMAGVNRKTFYRNFETKEDILKYHLNELFIEYIQDKEGIQGTRNFIEHFLSFYREKHETMGLLMEKDLMMFTIEEFRKYGVQESMEADSGDAFWIGTFISAGLVKVYESWYEESFVTPLEKIVNAVVLLIPSIREE</sequence>
<name>A0ABS6D1I0_9FIRM</name>
<dbReference type="PANTHER" id="PTHR43479:SF11">
    <property type="entry name" value="ACREF_ENVCD OPERON REPRESSOR-RELATED"/>
    <property type="match status" value="1"/>
</dbReference>
<dbReference type="InterPro" id="IPR050624">
    <property type="entry name" value="HTH-type_Tx_Regulator"/>
</dbReference>
<dbReference type="PANTHER" id="PTHR43479">
    <property type="entry name" value="ACREF/ENVCD OPERON REPRESSOR-RELATED"/>
    <property type="match status" value="1"/>
</dbReference>
<dbReference type="Pfam" id="PF00440">
    <property type="entry name" value="TetR_N"/>
    <property type="match status" value="1"/>
</dbReference>
<evidence type="ECO:0000256" key="1">
    <source>
        <dbReference type="ARBA" id="ARBA00023125"/>
    </source>
</evidence>
<evidence type="ECO:0000313" key="5">
    <source>
        <dbReference type="Proteomes" id="UP000723714"/>
    </source>
</evidence>
<keyword evidence="1 2" id="KW-0238">DNA-binding</keyword>
<reference evidence="4 5" key="1">
    <citation type="submission" date="2021-06" db="EMBL/GenBank/DDBJ databases">
        <title>Faecalicatena sp. nov. isolated from porcine feces.</title>
        <authorList>
            <person name="Oh B.S."/>
            <person name="Lee J.H."/>
        </authorList>
    </citation>
    <scope>NUCLEOTIDE SEQUENCE [LARGE SCALE GENOMIC DNA]</scope>
    <source>
        <strain evidence="4 5">AGMB00832</strain>
    </source>
</reference>
<keyword evidence="5" id="KW-1185">Reference proteome</keyword>
<protein>
    <submittedName>
        <fullName evidence="4">TetR/AcrR family transcriptional regulator</fullName>
    </submittedName>
</protein>
<evidence type="ECO:0000313" key="4">
    <source>
        <dbReference type="EMBL" id="MBU3875051.1"/>
    </source>
</evidence>
<proteinExistence type="predicted"/>
<dbReference type="PROSITE" id="PS50977">
    <property type="entry name" value="HTH_TETR_2"/>
    <property type="match status" value="1"/>
</dbReference>
<feature type="DNA-binding region" description="H-T-H motif" evidence="2">
    <location>
        <begin position="33"/>
        <end position="52"/>
    </location>
</feature>
<accession>A0ABS6D1I0</accession>
<comment type="caution">
    <text evidence="4">The sequence shown here is derived from an EMBL/GenBank/DDBJ whole genome shotgun (WGS) entry which is preliminary data.</text>
</comment>
<evidence type="ECO:0000256" key="2">
    <source>
        <dbReference type="PROSITE-ProRule" id="PRU00335"/>
    </source>
</evidence>
<dbReference type="EMBL" id="JABACJ020000002">
    <property type="protein sequence ID" value="MBU3875051.1"/>
    <property type="molecule type" value="Genomic_DNA"/>
</dbReference>